<evidence type="ECO:0000313" key="3">
    <source>
        <dbReference type="Proteomes" id="UP000765509"/>
    </source>
</evidence>
<comment type="caution">
    <text evidence="2">The sequence shown here is derived from an EMBL/GenBank/DDBJ whole genome shotgun (WGS) entry which is preliminary data.</text>
</comment>
<reference evidence="2" key="1">
    <citation type="submission" date="2021-03" db="EMBL/GenBank/DDBJ databases">
        <title>Draft genome sequence of rust myrtle Austropuccinia psidii MF-1, a brazilian biotype.</title>
        <authorList>
            <person name="Quecine M.C."/>
            <person name="Pachon D.M.R."/>
            <person name="Bonatelli M.L."/>
            <person name="Correr F.H."/>
            <person name="Franceschini L.M."/>
            <person name="Leite T.F."/>
            <person name="Margarido G.R.A."/>
            <person name="Almeida C.A."/>
            <person name="Ferrarezi J.A."/>
            <person name="Labate C.A."/>
        </authorList>
    </citation>
    <scope>NUCLEOTIDE SEQUENCE</scope>
    <source>
        <strain evidence="2">MF-1</strain>
    </source>
</reference>
<gene>
    <name evidence="2" type="ORF">O181_056544</name>
</gene>
<evidence type="ECO:0000313" key="2">
    <source>
        <dbReference type="EMBL" id="MBW0516829.1"/>
    </source>
</evidence>
<evidence type="ECO:0000256" key="1">
    <source>
        <dbReference type="SAM" id="MobiDB-lite"/>
    </source>
</evidence>
<proteinExistence type="predicted"/>
<feature type="compositionally biased region" description="Polar residues" evidence="1">
    <location>
        <begin position="34"/>
        <end position="50"/>
    </location>
</feature>
<keyword evidence="3" id="KW-1185">Reference proteome</keyword>
<dbReference type="EMBL" id="AVOT02025506">
    <property type="protein sequence ID" value="MBW0516829.1"/>
    <property type="molecule type" value="Genomic_DNA"/>
</dbReference>
<protein>
    <submittedName>
        <fullName evidence="2">Uncharacterized protein</fullName>
    </submittedName>
</protein>
<dbReference type="AlphaFoldDB" id="A0A9Q3E8S4"/>
<name>A0A9Q3E8S4_9BASI</name>
<organism evidence="2 3">
    <name type="scientific">Austropuccinia psidii MF-1</name>
    <dbReference type="NCBI Taxonomy" id="1389203"/>
    <lineage>
        <taxon>Eukaryota</taxon>
        <taxon>Fungi</taxon>
        <taxon>Dikarya</taxon>
        <taxon>Basidiomycota</taxon>
        <taxon>Pucciniomycotina</taxon>
        <taxon>Pucciniomycetes</taxon>
        <taxon>Pucciniales</taxon>
        <taxon>Sphaerophragmiaceae</taxon>
        <taxon>Austropuccinia</taxon>
    </lineage>
</organism>
<accession>A0A9Q3E8S4</accession>
<dbReference type="Proteomes" id="UP000765509">
    <property type="component" value="Unassembled WGS sequence"/>
</dbReference>
<feature type="region of interest" description="Disordered" evidence="1">
    <location>
        <begin position="20"/>
        <end position="51"/>
    </location>
</feature>
<sequence>MTTRRGSQYYIQSYEAEIRNRIDPSKGKRKGNIPSETKSRQGSAISQDQVPETPIIETTIEIHPLGPPYGISMPYPIYGNLATSIIIGQIGHLIFPGILWPFHYLGPTWPLHHHQSFP</sequence>